<proteinExistence type="predicted"/>
<protein>
    <recommendedName>
        <fullName evidence="4">Ethanolamine utilization protein EutQ</fullName>
    </recommendedName>
</protein>
<keyword evidence="3" id="KW-1185">Reference proteome</keyword>
<accession>A0ABT3P1X6</accession>
<evidence type="ECO:0000313" key="2">
    <source>
        <dbReference type="EMBL" id="MCW8088406.1"/>
    </source>
</evidence>
<dbReference type="Proteomes" id="UP001526430">
    <property type="component" value="Unassembled WGS sequence"/>
</dbReference>
<dbReference type="SUPFAM" id="SSF51182">
    <property type="entry name" value="RmlC-like cupins"/>
    <property type="match status" value="1"/>
</dbReference>
<reference evidence="2 3" key="1">
    <citation type="submission" date="2022-10" db="EMBL/GenBank/DDBJ databases">
        <title>Roseococcus glaciei nov., sp. nov., isolated from glacier.</title>
        <authorList>
            <person name="Liu Q."/>
            <person name="Xin Y.-H."/>
        </authorList>
    </citation>
    <scope>NUCLEOTIDE SEQUENCE [LARGE SCALE GENOMIC DNA]</scope>
    <source>
        <strain evidence="2 3">MDT2-1-1</strain>
    </source>
</reference>
<evidence type="ECO:0000313" key="3">
    <source>
        <dbReference type="Proteomes" id="UP001526430"/>
    </source>
</evidence>
<gene>
    <name evidence="2" type="ORF">OF850_22760</name>
</gene>
<feature type="region of interest" description="Disordered" evidence="1">
    <location>
        <begin position="1"/>
        <end position="50"/>
    </location>
</feature>
<name>A0ABT3P1X6_9PROT</name>
<dbReference type="EMBL" id="JAPFQI010000036">
    <property type="protein sequence ID" value="MCW8088406.1"/>
    <property type="molecule type" value="Genomic_DNA"/>
</dbReference>
<feature type="compositionally biased region" description="Basic and acidic residues" evidence="1">
    <location>
        <begin position="1"/>
        <end position="13"/>
    </location>
</feature>
<comment type="caution">
    <text evidence="2">The sequence shown here is derived from an EMBL/GenBank/DDBJ whole genome shotgun (WGS) entry which is preliminary data.</text>
</comment>
<dbReference type="Pfam" id="PF06249">
    <property type="entry name" value="EutQ"/>
    <property type="match status" value="1"/>
</dbReference>
<dbReference type="Gene3D" id="2.60.120.10">
    <property type="entry name" value="Jelly Rolls"/>
    <property type="match status" value="1"/>
</dbReference>
<dbReference type="RefSeq" id="WP_301592633.1">
    <property type="nucleotide sequence ID" value="NZ_JAPFQI010000036.1"/>
</dbReference>
<evidence type="ECO:0000256" key="1">
    <source>
        <dbReference type="SAM" id="MobiDB-lite"/>
    </source>
</evidence>
<organism evidence="2 3">
    <name type="scientific">Sabulicella glaciei</name>
    <dbReference type="NCBI Taxonomy" id="2984948"/>
    <lineage>
        <taxon>Bacteria</taxon>
        <taxon>Pseudomonadati</taxon>
        <taxon>Pseudomonadota</taxon>
        <taxon>Alphaproteobacteria</taxon>
        <taxon>Acetobacterales</taxon>
        <taxon>Acetobacteraceae</taxon>
        <taxon>Sabulicella</taxon>
    </lineage>
</organism>
<dbReference type="InterPro" id="IPR014710">
    <property type="entry name" value="RmlC-like_jellyroll"/>
</dbReference>
<sequence length="141" mass="15279">MKGLERDERDNNHHHAARRTPMKVRVLSPADASYERSPGQPEGVFASDLVDQRHGAPISIGYGRYEANQGLEETMAVDDVMIVLEGQLVITAQGEEKTAGPGDIVHMPKGEAVGIRAKEQGALTAYVTWPHWKLARGPGAG</sequence>
<dbReference type="InterPro" id="IPR010424">
    <property type="entry name" value="EutQ"/>
</dbReference>
<evidence type="ECO:0008006" key="4">
    <source>
        <dbReference type="Google" id="ProtNLM"/>
    </source>
</evidence>
<dbReference type="InterPro" id="IPR011051">
    <property type="entry name" value="RmlC_Cupin_sf"/>
</dbReference>